<sequence length="447" mass="48968">MFAEVSHLELLQGIALTILSVTIIAIIWGKIDRSAVAIFGAILMVITGVLSDIEAFNAVDWNVIVLIISMWILAGYFSKSGIPELLAHKAVGWSKGSLSNFIIILGTMAGIVSLFVDNILVILIFAPVALHITRLIKINPVPFLVFIGLCANFTGSALLIGDLPPQMLHSVTGIEFLSFIWFQGRPSSFIILMVTFAAVLLFFKVYFDKKFRGKMEILTAFEALEPTPRNLQIDKGFAAATVAFFTATIIALSLREIIGLRLGAIALIGASSMVLFMETAGRRYKKPSFEDILISLDWRAVLFYISLFILIGGINSQGLIESAAKAISPLLTSNDYVGVTALYWITVPIVGVLEHDAYILAFLYIIKDLAAQGAIMPWPFYWAILWAGTLGSNLTVAGAPALLAALNMCERDKCKVGFKEFIGYSIPFVLVSVSVCYLLLMVFWVFI</sequence>
<evidence type="ECO:0000259" key="7">
    <source>
        <dbReference type="Pfam" id="PF03600"/>
    </source>
</evidence>
<dbReference type="PANTHER" id="PTHR43568:SF1">
    <property type="entry name" value="P PROTEIN"/>
    <property type="match status" value="1"/>
</dbReference>
<evidence type="ECO:0000256" key="4">
    <source>
        <dbReference type="ARBA" id="ARBA00022989"/>
    </source>
</evidence>
<feature type="transmembrane region" description="Helical" evidence="6">
    <location>
        <begin position="421"/>
        <end position="446"/>
    </location>
</feature>
<dbReference type="InterPro" id="IPR051475">
    <property type="entry name" value="Diverse_Ion_Transporter"/>
</dbReference>
<accession>A0A7C3ETQ9</accession>
<feature type="transmembrane region" description="Helical" evidence="6">
    <location>
        <begin position="6"/>
        <end position="28"/>
    </location>
</feature>
<keyword evidence="5 6" id="KW-0472">Membrane</keyword>
<evidence type="ECO:0000313" key="8">
    <source>
        <dbReference type="EMBL" id="HFK21080.1"/>
    </source>
</evidence>
<reference evidence="8" key="1">
    <citation type="journal article" date="2020" name="mSystems">
        <title>Genome- and Community-Level Interaction Insights into Carbon Utilization and Element Cycling Functions of Hydrothermarchaeota in Hydrothermal Sediment.</title>
        <authorList>
            <person name="Zhou Z."/>
            <person name="Liu Y."/>
            <person name="Xu W."/>
            <person name="Pan J."/>
            <person name="Luo Z.H."/>
            <person name="Li M."/>
        </authorList>
    </citation>
    <scope>NUCLEOTIDE SEQUENCE [LARGE SCALE GENOMIC DNA]</scope>
    <source>
        <strain evidence="8">SpSt-468</strain>
    </source>
</reference>
<dbReference type="InterPro" id="IPR004680">
    <property type="entry name" value="Cit_transptr-like_dom"/>
</dbReference>
<dbReference type="GO" id="GO:0016020">
    <property type="term" value="C:membrane"/>
    <property type="evidence" value="ECO:0007669"/>
    <property type="project" value="UniProtKB-SubCell"/>
</dbReference>
<keyword evidence="3 6" id="KW-0812">Transmembrane</keyword>
<feature type="transmembrane region" description="Helical" evidence="6">
    <location>
        <begin position="340"/>
        <end position="366"/>
    </location>
</feature>
<keyword evidence="4 6" id="KW-1133">Transmembrane helix</keyword>
<feature type="transmembrane region" description="Helical" evidence="6">
    <location>
        <begin position="236"/>
        <end position="254"/>
    </location>
</feature>
<evidence type="ECO:0000256" key="1">
    <source>
        <dbReference type="ARBA" id="ARBA00004141"/>
    </source>
</evidence>
<dbReference type="PANTHER" id="PTHR43568">
    <property type="entry name" value="P PROTEIN"/>
    <property type="match status" value="1"/>
</dbReference>
<gene>
    <name evidence="8" type="ORF">ENS19_07400</name>
</gene>
<proteinExistence type="predicted"/>
<evidence type="ECO:0000256" key="5">
    <source>
        <dbReference type="ARBA" id="ARBA00023136"/>
    </source>
</evidence>
<feature type="transmembrane region" description="Helical" evidence="6">
    <location>
        <begin position="141"/>
        <end position="160"/>
    </location>
</feature>
<comment type="subcellular location">
    <subcellularLocation>
        <location evidence="1">Membrane</location>
        <topology evidence="1">Multi-pass membrane protein</topology>
    </subcellularLocation>
</comment>
<comment type="caution">
    <text evidence="8">The sequence shown here is derived from an EMBL/GenBank/DDBJ whole genome shotgun (WGS) entry which is preliminary data.</text>
</comment>
<evidence type="ECO:0000256" key="3">
    <source>
        <dbReference type="ARBA" id="ARBA00022692"/>
    </source>
</evidence>
<dbReference type="Pfam" id="PF03600">
    <property type="entry name" value="CitMHS"/>
    <property type="match status" value="1"/>
</dbReference>
<evidence type="ECO:0000256" key="2">
    <source>
        <dbReference type="ARBA" id="ARBA00022448"/>
    </source>
</evidence>
<organism evidence="8">
    <name type="scientific">Candidatus Methanomethylicus mesodigestus</name>
    <dbReference type="NCBI Taxonomy" id="1867258"/>
    <lineage>
        <taxon>Archaea</taxon>
        <taxon>Thermoproteota</taxon>
        <taxon>Methanosuratincolia</taxon>
        <taxon>Candidatus Methanomethylicales</taxon>
        <taxon>Candidatus Methanomethylicaceae</taxon>
        <taxon>Candidatus Methanomethylicus</taxon>
    </lineage>
</organism>
<feature type="transmembrane region" description="Helical" evidence="6">
    <location>
        <begin position="260"/>
        <end position="280"/>
    </location>
</feature>
<feature type="domain" description="Citrate transporter-like" evidence="7">
    <location>
        <begin position="23"/>
        <end position="385"/>
    </location>
</feature>
<dbReference type="GO" id="GO:0055085">
    <property type="term" value="P:transmembrane transport"/>
    <property type="evidence" value="ECO:0007669"/>
    <property type="project" value="InterPro"/>
</dbReference>
<keyword evidence="2" id="KW-0813">Transport</keyword>
<feature type="transmembrane region" description="Helical" evidence="6">
    <location>
        <begin position="378"/>
        <end position="401"/>
    </location>
</feature>
<dbReference type="EMBL" id="DSTX01000012">
    <property type="protein sequence ID" value="HFK21080.1"/>
    <property type="molecule type" value="Genomic_DNA"/>
</dbReference>
<feature type="transmembrane region" description="Helical" evidence="6">
    <location>
        <begin position="189"/>
        <end position="207"/>
    </location>
</feature>
<feature type="transmembrane region" description="Helical" evidence="6">
    <location>
        <begin position="301"/>
        <end position="320"/>
    </location>
</feature>
<feature type="transmembrane region" description="Helical" evidence="6">
    <location>
        <begin position="35"/>
        <end position="53"/>
    </location>
</feature>
<dbReference type="AlphaFoldDB" id="A0A7C3ETQ9"/>
<protein>
    <recommendedName>
        <fullName evidence="7">Citrate transporter-like domain-containing protein</fullName>
    </recommendedName>
</protein>
<feature type="transmembrane region" description="Helical" evidence="6">
    <location>
        <begin position="98"/>
        <end position="129"/>
    </location>
</feature>
<evidence type="ECO:0000256" key="6">
    <source>
        <dbReference type="SAM" id="Phobius"/>
    </source>
</evidence>
<name>A0A7C3ETQ9_9CREN</name>
<feature type="transmembrane region" description="Helical" evidence="6">
    <location>
        <begin position="59"/>
        <end position="77"/>
    </location>
</feature>